<sequence length="394" mass="41300">MPAITPTLRAWTRSLAAALAMSLLLSLLFAGLSWQAAGLPPERALALLRPLAGSGVLYESHGLPLGVVRIQRWYGNDCLVFAMLVLPHEEGRAREAFSPNLALSPLLPLAMADPAGGETAGPCLRLAELLAPGAERQPAKRYHRYLHGQRVAVALLLPVLGPVGLQDAVFLTLNGALAGLVLLAGWRSLRRRRHDDARWRRDAGFAGLGLLLLTSYGLPALGFWVSHALSDLVLALFLWALWLCPGREGAAPAWLLGAFGGGVALFEFLTGGLPLGAGLVLLAAALAERPGGALRSLGAFLAGAALPFALKAGIAALAFPDALQPADAEAFGHRLFGPIVPEVPAQLLTPGRRWPASTCTASTRRRCSACASCSSACRAITGRWASAPGRRGAC</sequence>
<keyword evidence="3" id="KW-1185">Reference proteome</keyword>
<feature type="transmembrane region" description="Helical" evidence="1">
    <location>
        <begin position="254"/>
        <end position="287"/>
    </location>
</feature>
<keyword evidence="1" id="KW-0472">Membrane</keyword>
<reference evidence="3" key="1">
    <citation type="submission" date="2018-06" db="EMBL/GenBank/DDBJ databases">
        <authorList>
            <person name="Khan S.A."/>
        </authorList>
    </citation>
    <scope>NUCLEOTIDE SEQUENCE [LARGE SCALE GENOMIC DNA]</scope>
    <source>
        <strain evidence="3">DB-1506</strain>
    </source>
</reference>
<dbReference type="EMBL" id="QLIX01000001">
    <property type="protein sequence ID" value="RAI60984.1"/>
    <property type="molecule type" value="Genomic_DNA"/>
</dbReference>
<feature type="transmembrane region" description="Helical" evidence="1">
    <location>
        <begin position="168"/>
        <end position="189"/>
    </location>
</feature>
<evidence type="ECO:0000256" key="1">
    <source>
        <dbReference type="SAM" id="Phobius"/>
    </source>
</evidence>
<evidence type="ECO:0000313" key="3">
    <source>
        <dbReference type="Proteomes" id="UP000249065"/>
    </source>
</evidence>
<name>A0A327MG08_9PROT</name>
<dbReference type="OrthoDB" id="7585785at2"/>
<keyword evidence="1" id="KW-0812">Transmembrane</keyword>
<dbReference type="Proteomes" id="UP000249065">
    <property type="component" value="Unassembled WGS sequence"/>
</dbReference>
<gene>
    <name evidence="2" type="ORF">DOO78_02320</name>
</gene>
<protein>
    <submittedName>
        <fullName evidence="2">Uncharacterized protein</fullName>
    </submittedName>
</protein>
<feature type="transmembrane region" description="Helical" evidence="1">
    <location>
        <begin position="201"/>
        <end position="218"/>
    </location>
</feature>
<accession>A0A327MG08</accession>
<proteinExistence type="predicted"/>
<organism evidence="2 3">
    <name type="scientific">Roseicella frigidaeris</name>
    <dbReference type="NCBI Taxonomy" id="2230885"/>
    <lineage>
        <taxon>Bacteria</taxon>
        <taxon>Pseudomonadati</taxon>
        <taxon>Pseudomonadota</taxon>
        <taxon>Alphaproteobacteria</taxon>
        <taxon>Acetobacterales</taxon>
        <taxon>Roseomonadaceae</taxon>
        <taxon>Roseicella</taxon>
    </lineage>
</organism>
<dbReference type="AlphaFoldDB" id="A0A327MG08"/>
<keyword evidence="1" id="KW-1133">Transmembrane helix</keyword>
<dbReference type="RefSeq" id="WP_111468098.1">
    <property type="nucleotide sequence ID" value="NZ_QLIX01000001.1"/>
</dbReference>
<evidence type="ECO:0000313" key="2">
    <source>
        <dbReference type="EMBL" id="RAI60984.1"/>
    </source>
</evidence>
<feature type="transmembrane region" description="Helical" evidence="1">
    <location>
        <begin position="299"/>
        <end position="319"/>
    </location>
</feature>
<comment type="caution">
    <text evidence="2">The sequence shown here is derived from an EMBL/GenBank/DDBJ whole genome shotgun (WGS) entry which is preliminary data.</text>
</comment>